<reference evidence="1 2" key="1">
    <citation type="submission" date="2018-11" db="EMBL/GenBank/DDBJ databases">
        <title>Genome sequence and assembly of Colletotrichum spinosum.</title>
        <authorList>
            <person name="Gan P."/>
            <person name="Shirasu K."/>
        </authorList>
    </citation>
    <scope>NUCLEOTIDE SEQUENCE [LARGE SCALE GENOMIC DNA]</scope>
    <source>
        <strain evidence="1 2">CBS 515.97</strain>
    </source>
</reference>
<keyword evidence="2" id="KW-1185">Reference proteome</keyword>
<evidence type="ECO:0000313" key="1">
    <source>
        <dbReference type="EMBL" id="TDZ40364.1"/>
    </source>
</evidence>
<accession>A0A4R8QU87</accession>
<name>A0A4R8QU87_9PEZI</name>
<dbReference type="EMBL" id="QAPG01000005">
    <property type="protein sequence ID" value="TDZ40364.1"/>
    <property type="molecule type" value="Genomic_DNA"/>
</dbReference>
<dbReference type="AlphaFoldDB" id="A0A4R8QU87"/>
<proteinExistence type="predicted"/>
<comment type="caution">
    <text evidence="1">The sequence shown here is derived from an EMBL/GenBank/DDBJ whole genome shotgun (WGS) entry which is preliminary data.</text>
</comment>
<organism evidence="1 2">
    <name type="scientific">Colletotrichum spinosum</name>
    <dbReference type="NCBI Taxonomy" id="1347390"/>
    <lineage>
        <taxon>Eukaryota</taxon>
        <taxon>Fungi</taxon>
        <taxon>Dikarya</taxon>
        <taxon>Ascomycota</taxon>
        <taxon>Pezizomycotina</taxon>
        <taxon>Sordariomycetes</taxon>
        <taxon>Hypocreomycetidae</taxon>
        <taxon>Glomerellales</taxon>
        <taxon>Glomerellaceae</taxon>
        <taxon>Colletotrichum</taxon>
        <taxon>Colletotrichum orbiculare species complex</taxon>
    </lineage>
</organism>
<evidence type="ECO:0000313" key="2">
    <source>
        <dbReference type="Proteomes" id="UP000295083"/>
    </source>
</evidence>
<dbReference type="Proteomes" id="UP000295083">
    <property type="component" value="Unassembled WGS sequence"/>
</dbReference>
<sequence length="129" mass="14698">MAGTVGADFKNTWFFPDLERIDGPGQCTPFYDEEGDYWCLLAQINEADFLLRARLVVTDREGNEFVVALYHDRRQDERLVPRKFKPGHTIAILLAEYHMFMDGSNGVRVEDLDTIAVSFSFSILSATKS</sequence>
<protein>
    <submittedName>
        <fullName evidence="1">Uncharacterized protein</fullName>
    </submittedName>
</protein>
<gene>
    <name evidence="1" type="ORF">C8035_v004059</name>
</gene>